<organism evidence="2">
    <name type="scientific">Sesamum radiatum</name>
    <name type="common">Black benniseed</name>
    <dbReference type="NCBI Taxonomy" id="300843"/>
    <lineage>
        <taxon>Eukaryota</taxon>
        <taxon>Viridiplantae</taxon>
        <taxon>Streptophyta</taxon>
        <taxon>Embryophyta</taxon>
        <taxon>Tracheophyta</taxon>
        <taxon>Spermatophyta</taxon>
        <taxon>Magnoliopsida</taxon>
        <taxon>eudicotyledons</taxon>
        <taxon>Gunneridae</taxon>
        <taxon>Pentapetalae</taxon>
        <taxon>asterids</taxon>
        <taxon>lamiids</taxon>
        <taxon>Lamiales</taxon>
        <taxon>Pedaliaceae</taxon>
        <taxon>Sesamum</taxon>
    </lineage>
</organism>
<reference evidence="2" key="1">
    <citation type="submission" date="2020-06" db="EMBL/GenBank/DDBJ databases">
        <authorList>
            <person name="Li T."/>
            <person name="Hu X."/>
            <person name="Zhang T."/>
            <person name="Song X."/>
            <person name="Zhang H."/>
            <person name="Dai N."/>
            <person name="Sheng W."/>
            <person name="Hou X."/>
            <person name="Wei L."/>
        </authorList>
    </citation>
    <scope>NUCLEOTIDE SEQUENCE</scope>
    <source>
        <strain evidence="2">G02</strain>
        <tissue evidence="2">Leaf</tissue>
    </source>
</reference>
<gene>
    <name evidence="2" type="ORF">Sradi_1320600</name>
</gene>
<dbReference type="PANTHER" id="PTHR48475">
    <property type="entry name" value="RIBONUCLEASE H"/>
    <property type="match status" value="1"/>
</dbReference>
<dbReference type="Gene3D" id="1.10.340.70">
    <property type="match status" value="1"/>
</dbReference>
<dbReference type="EMBL" id="JACGWJ010000005">
    <property type="protein sequence ID" value="KAL0419071.1"/>
    <property type="molecule type" value="Genomic_DNA"/>
</dbReference>
<name>A0AAW2USR9_SESRA</name>
<accession>A0AAW2USR9</accession>
<protein>
    <recommendedName>
        <fullName evidence="1">Integrase zinc-binding domain-containing protein</fullName>
    </recommendedName>
</protein>
<feature type="domain" description="Integrase zinc-binding" evidence="1">
    <location>
        <begin position="90"/>
        <end position="142"/>
    </location>
</feature>
<dbReference type="PANTHER" id="PTHR48475:SF1">
    <property type="entry name" value="RNASE H TYPE-1 DOMAIN-CONTAINING PROTEIN"/>
    <property type="match status" value="1"/>
</dbReference>
<evidence type="ECO:0000259" key="1">
    <source>
        <dbReference type="Pfam" id="PF17921"/>
    </source>
</evidence>
<dbReference type="InterPro" id="IPR041588">
    <property type="entry name" value="Integrase_H2C2"/>
</dbReference>
<dbReference type="AlphaFoldDB" id="A0AAW2USR9"/>
<reference evidence="2" key="2">
    <citation type="journal article" date="2024" name="Plant">
        <title>Genomic evolution and insights into agronomic trait innovations of Sesamum species.</title>
        <authorList>
            <person name="Miao H."/>
            <person name="Wang L."/>
            <person name="Qu L."/>
            <person name="Liu H."/>
            <person name="Sun Y."/>
            <person name="Le M."/>
            <person name="Wang Q."/>
            <person name="Wei S."/>
            <person name="Zheng Y."/>
            <person name="Lin W."/>
            <person name="Duan Y."/>
            <person name="Cao H."/>
            <person name="Xiong S."/>
            <person name="Wang X."/>
            <person name="Wei L."/>
            <person name="Li C."/>
            <person name="Ma Q."/>
            <person name="Ju M."/>
            <person name="Zhao R."/>
            <person name="Li G."/>
            <person name="Mu C."/>
            <person name="Tian Q."/>
            <person name="Mei H."/>
            <person name="Zhang T."/>
            <person name="Gao T."/>
            <person name="Zhang H."/>
        </authorList>
    </citation>
    <scope>NUCLEOTIDE SEQUENCE</scope>
    <source>
        <strain evidence="2">G02</strain>
    </source>
</reference>
<proteinExistence type="predicted"/>
<evidence type="ECO:0000313" key="2">
    <source>
        <dbReference type="EMBL" id="KAL0419071.1"/>
    </source>
</evidence>
<comment type="caution">
    <text evidence="2">The sequence shown here is derived from an EMBL/GenBank/DDBJ whole genome shotgun (WGS) entry which is preliminary data.</text>
</comment>
<dbReference type="Pfam" id="PF17921">
    <property type="entry name" value="Integrase_H2C2"/>
    <property type="match status" value="1"/>
</dbReference>
<sequence>MISGIKGRKDAVIIKETTTIEEENINIVQIEELWRLPLIQFLKEGTLPSDLGATKRLTFKANRFMMEGKELYKRTPEALLLKCLTKMQARYVLTEIHEGSCGNHSCGRTLAQKVFRQGYFWPTMVEDENELSKKCQSCQKFATTSHVPATPMEPD</sequence>